<keyword evidence="4" id="KW-1185">Reference proteome</keyword>
<feature type="transmembrane region" description="Helical" evidence="1">
    <location>
        <begin position="132"/>
        <end position="155"/>
    </location>
</feature>
<organism evidence="3 4">
    <name type="scientific">Methyloligella solikamskensis</name>
    <dbReference type="NCBI Taxonomy" id="1177756"/>
    <lineage>
        <taxon>Bacteria</taxon>
        <taxon>Pseudomonadati</taxon>
        <taxon>Pseudomonadota</taxon>
        <taxon>Alphaproteobacteria</taxon>
        <taxon>Hyphomicrobiales</taxon>
        <taxon>Hyphomicrobiaceae</taxon>
        <taxon>Methyloligella</taxon>
    </lineage>
</organism>
<evidence type="ECO:0000256" key="1">
    <source>
        <dbReference type="SAM" id="Phobius"/>
    </source>
</evidence>
<dbReference type="EMBL" id="JBHTJO010000001">
    <property type="protein sequence ID" value="MFD0985854.1"/>
    <property type="molecule type" value="Genomic_DNA"/>
</dbReference>
<dbReference type="RefSeq" id="WP_379084914.1">
    <property type="nucleotide sequence ID" value="NZ_JBHTJO010000001.1"/>
</dbReference>
<comment type="caution">
    <text evidence="3">The sequence shown here is derived from an EMBL/GenBank/DDBJ whole genome shotgun (WGS) entry which is preliminary data.</text>
</comment>
<name>A0ABW3J6G4_9HYPH</name>
<keyword evidence="1" id="KW-0472">Membrane</keyword>
<feature type="transmembrane region" description="Helical" evidence="1">
    <location>
        <begin position="167"/>
        <end position="191"/>
    </location>
</feature>
<evidence type="ECO:0000259" key="2">
    <source>
        <dbReference type="Pfam" id="PF04173"/>
    </source>
</evidence>
<gene>
    <name evidence="3" type="ORF">ACFQ2F_01940</name>
</gene>
<dbReference type="Proteomes" id="UP001597102">
    <property type="component" value="Unassembled WGS sequence"/>
</dbReference>
<feature type="transmembrane region" description="Helical" evidence="1">
    <location>
        <begin position="81"/>
        <end position="99"/>
    </location>
</feature>
<evidence type="ECO:0000313" key="4">
    <source>
        <dbReference type="Proteomes" id="UP001597102"/>
    </source>
</evidence>
<evidence type="ECO:0000313" key="3">
    <source>
        <dbReference type="EMBL" id="MFD0985854.1"/>
    </source>
</evidence>
<keyword evidence="1" id="KW-0812">Transmembrane</keyword>
<reference evidence="4" key="1">
    <citation type="journal article" date="2019" name="Int. J. Syst. Evol. Microbiol.">
        <title>The Global Catalogue of Microorganisms (GCM) 10K type strain sequencing project: providing services to taxonomists for standard genome sequencing and annotation.</title>
        <authorList>
            <consortium name="The Broad Institute Genomics Platform"/>
            <consortium name="The Broad Institute Genome Sequencing Center for Infectious Disease"/>
            <person name="Wu L."/>
            <person name="Ma J."/>
        </authorList>
    </citation>
    <scope>NUCLEOTIDE SEQUENCE [LARGE SCALE GENOMIC DNA]</scope>
    <source>
        <strain evidence="4">CCUG 61697</strain>
    </source>
</reference>
<protein>
    <submittedName>
        <fullName evidence="3">TQO small subunit DoxD</fullName>
    </submittedName>
</protein>
<sequence length="317" mass="34171">MADTAFDDRFDWVKALALRASAFAMGFTFVSAAWRRFYNAPAKLDITSPHDVANKLVHAAPGSPIEGVIHWLLERPQLTEAATYLMTIGELLAGLGLVFGFITRGAAVGAALLNVALMLIFGWQGYECLDEWTMAALGFAISVSVMLYGPGVWSLDGLVGIDPFGRLFTRPVAIVLTLVSVVFTVGFYQYYFGIDELHRRTSVSQYSIVAEPGPEPGVATLYVNAGGSSGGAYVRSIAFKLENGETIEQAGDEVDVEKSYFEPWAASGKQMDGVLVLKLGSKTDIRIPKGATSATIDLIGNKDQTVKFEPPASPLEE</sequence>
<keyword evidence="1" id="KW-1133">Transmembrane helix</keyword>
<accession>A0ABW3J6G4</accession>
<feature type="transmembrane region" description="Helical" evidence="1">
    <location>
        <begin position="106"/>
        <end position="126"/>
    </location>
</feature>
<feature type="transmembrane region" description="Helical" evidence="1">
    <location>
        <begin position="12"/>
        <end position="34"/>
    </location>
</feature>
<dbReference type="Pfam" id="PF04173">
    <property type="entry name" value="DoxD"/>
    <property type="match status" value="1"/>
</dbReference>
<dbReference type="InterPro" id="IPR007301">
    <property type="entry name" value="DoxD"/>
</dbReference>
<proteinExistence type="predicted"/>
<feature type="domain" description="TQO small subunit DoxD" evidence="2">
    <location>
        <begin position="23"/>
        <end position="159"/>
    </location>
</feature>